<proteinExistence type="predicted"/>
<evidence type="ECO:0000313" key="1">
    <source>
        <dbReference type="EMBL" id="KAJ7986599.1"/>
    </source>
</evidence>
<name>A0ACC2F5G7_DALPE</name>
<dbReference type="Proteomes" id="UP001157502">
    <property type="component" value="Chromosome 34"/>
</dbReference>
<gene>
    <name evidence="1" type="ORF">DPEC_G00341540</name>
</gene>
<dbReference type="EMBL" id="CM055761">
    <property type="protein sequence ID" value="KAJ7986599.1"/>
    <property type="molecule type" value="Genomic_DNA"/>
</dbReference>
<keyword evidence="2" id="KW-1185">Reference proteome</keyword>
<reference evidence="1" key="1">
    <citation type="submission" date="2021-05" db="EMBL/GenBank/DDBJ databases">
        <authorList>
            <person name="Pan Q."/>
            <person name="Jouanno E."/>
            <person name="Zahm M."/>
            <person name="Klopp C."/>
            <person name="Cabau C."/>
            <person name="Louis A."/>
            <person name="Berthelot C."/>
            <person name="Parey E."/>
            <person name="Roest Crollius H."/>
            <person name="Montfort J."/>
            <person name="Robinson-Rechavi M."/>
            <person name="Bouchez O."/>
            <person name="Lampietro C."/>
            <person name="Lopez Roques C."/>
            <person name="Donnadieu C."/>
            <person name="Postlethwait J."/>
            <person name="Bobe J."/>
            <person name="Dillon D."/>
            <person name="Chandos A."/>
            <person name="von Hippel F."/>
            <person name="Guiguen Y."/>
        </authorList>
    </citation>
    <scope>NUCLEOTIDE SEQUENCE</scope>
    <source>
        <strain evidence="1">YG-Jan2019</strain>
    </source>
</reference>
<accession>A0ACC2F5G7</accession>
<comment type="caution">
    <text evidence="1">The sequence shown here is derived from an EMBL/GenBank/DDBJ whole genome shotgun (WGS) entry which is preliminary data.</text>
</comment>
<evidence type="ECO:0000313" key="2">
    <source>
        <dbReference type="Proteomes" id="UP001157502"/>
    </source>
</evidence>
<sequence length="131" mass="15516">MALLKAWTSQSVLKRGLQEVVVLRHFLPASTFHTTSIQHNSNRTSIARCSRQKYERLYPVLLVQPDGSTINIRYREPKRILMMPVDITTLSEEDRKMRIRKRDPKKGSTTRRTVEFEDDFKADDYSKFWKK</sequence>
<organism evidence="1 2">
    <name type="scientific">Dallia pectoralis</name>
    <name type="common">Alaska blackfish</name>
    <dbReference type="NCBI Taxonomy" id="75939"/>
    <lineage>
        <taxon>Eukaryota</taxon>
        <taxon>Metazoa</taxon>
        <taxon>Chordata</taxon>
        <taxon>Craniata</taxon>
        <taxon>Vertebrata</taxon>
        <taxon>Euteleostomi</taxon>
        <taxon>Actinopterygii</taxon>
        <taxon>Neopterygii</taxon>
        <taxon>Teleostei</taxon>
        <taxon>Protacanthopterygii</taxon>
        <taxon>Esociformes</taxon>
        <taxon>Umbridae</taxon>
        <taxon>Dallia</taxon>
    </lineage>
</organism>
<protein>
    <submittedName>
        <fullName evidence="1">Uncharacterized protein</fullName>
    </submittedName>
</protein>